<evidence type="ECO:0000256" key="2">
    <source>
        <dbReference type="ARBA" id="ARBA00022448"/>
    </source>
</evidence>
<dbReference type="RefSeq" id="WP_054760050.1">
    <property type="nucleotide sequence ID" value="NZ_AYYR01000053.1"/>
</dbReference>
<keyword evidence="4" id="KW-0597">Phosphoprotein</keyword>
<dbReference type="PATRIC" id="fig|1423733.4.peg.2470"/>
<dbReference type="STRING" id="33960.TY91_06265"/>
<dbReference type="GO" id="GO:0016773">
    <property type="term" value="F:phosphotransferase activity, alcohol group as acceptor"/>
    <property type="evidence" value="ECO:0007669"/>
    <property type="project" value="InterPro"/>
</dbReference>
<evidence type="ECO:0000256" key="8">
    <source>
        <dbReference type="ARBA" id="ARBA00022777"/>
    </source>
</evidence>
<evidence type="ECO:0000313" key="11">
    <source>
        <dbReference type="Proteomes" id="UP000051845"/>
    </source>
</evidence>
<evidence type="ECO:0000259" key="9">
    <source>
        <dbReference type="PROSITE" id="PS51096"/>
    </source>
</evidence>
<accession>A0A0R2B8U1</accession>
<dbReference type="AlphaFoldDB" id="A0A0R2B8U1"/>
<dbReference type="SUPFAM" id="SSF53062">
    <property type="entry name" value="PTS system fructose IIA component-like"/>
    <property type="match status" value="1"/>
</dbReference>
<dbReference type="GO" id="GO:0005737">
    <property type="term" value="C:cytoplasm"/>
    <property type="evidence" value="ECO:0007669"/>
    <property type="project" value="UniProtKB-SubCell"/>
</dbReference>
<keyword evidence="3" id="KW-0963">Cytoplasm</keyword>
<dbReference type="InterPro" id="IPR004701">
    <property type="entry name" value="PTS_EIIA_man-typ"/>
</dbReference>
<dbReference type="InterPro" id="IPR033887">
    <property type="entry name" value="PTS_IIA_man"/>
</dbReference>
<evidence type="ECO:0000256" key="6">
    <source>
        <dbReference type="ARBA" id="ARBA00022679"/>
    </source>
</evidence>
<dbReference type="InterPro" id="IPR051471">
    <property type="entry name" value="Bacterial_PTS_sugar_comp"/>
</dbReference>
<dbReference type="GO" id="GO:0009401">
    <property type="term" value="P:phosphoenolpyruvate-dependent sugar phosphotransferase system"/>
    <property type="evidence" value="ECO:0007669"/>
    <property type="project" value="UniProtKB-KW"/>
</dbReference>
<dbReference type="NCBIfam" id="TIGR00824">
    <property type="entry name" value="EIIA-man"/>
    <property type="match status" value="1"/>
</dbReference>
<evidence type="ECO:0000256" key="3">
    <source>
        <dbReference type="ARBA" id="ARBA00022490"/>
    </source>
</evidence>
<evidence type="ECO:0000313" key="10">
    <source>
        <dbReference type="EMBL" id="KRM75482.1"/>
    </source>
</evidence>
<keyword evidence="5" id="KW-0762">Sugar transport</keyword>
<dbReference type="PANTHER" id="PTHR33799">
    <property type="entry name" value="PTS PERMEASE-RELATED-RELATED"/>
    <property type="match status" value="1"/>
</dbReference>
<keyword evidence="7" id="KW-0598">Phosphotransferase system</keyword>
<comment type="caution">
    <text evidence="10">The sequence shown here is derived from an EMBL/GenBank/DDBJ whole genome shotgun (WGS) entry which is preliminary data.</text>
</comment>
<dbReference type="PANTHER" id="PTHR33799:SF1">
    <property type="entry name" value="PTS SYSTEM MANNOSE-SPECIFIC EIIAB COMPONENT-RELATED"/>
    <property type="match status" value="1"/>
</dbReference>
<dbReference type="CDD" id="cd00006">
    <property type="entry name" value="PTS_IIA_man"/>
    <property type="match status" value="1"/>
</dbReference>
<dbReference type="PROSITE" id="PS51096">
    <property type="entry name" value="PTS_EIIA_TYPE_4"/>
    <property type="match status" value="1"/>
</dbReference>
<keyword evidence="8" id="KW-0418">Kinase</keyword>
<evidence type="ECO:0000256" key="4">
    <source>
        <dbReference type="ARBA" id="ARBA00022553"/>
    </source>
</evidence>
<protein>
    <submittedName>
        <fullName evidence="10">Mannose PTS, EIIA</fullName>
    </submittedName>
</protein>
<dbReference type="GO" id="GO:0016301">
    <property type="term" value="F:kinase activity"/>
    <property type="evidence" value="ECO:0007669"/>
    <property type="project" value="UniProtKB-KW"/>
</dbReference>
<dbReference type="InterPro" id="IPR013789">
    <property type="entry name" value="PTS_EIIA_man"/>
</dbReference>
<evidence type="ECO:0000256" key="1">
    <source>
        <dbReference type="ARBA" id="ARBA00004496"/>
    </source>
</evidence>
<dbReference type="EMBL" id="AYYR01000053">
    <property type="protein sequence ID" value="KRM75482.1"/>
    <property type="molecule type" value="Genomic_DNA"/>
</dbReference>
<comment type="subcellular location">
    <subcellularLocation>
        <location evidence="1">Cytoplasm</location>
    </subcellularLocation>
</comment>
<dbReference type="GO" id="GO:0016020">
    <property type="term" value="C:membrane"/>
    <property type="evidence" value="ECO:0007669"/>
    <property type="project" value="InterPro"/>
</dbReference>
<proteinExistence type="predicted"/>
<dbReference type="Proteomes" id="UP000051845">
    <property type="component" value="Unassembled WGS sequence"/>
</dbReference>
<feature type="domain" description="PTS EIIA type-4" evidence="9">
    <location>
        <begin position="1"/>
        <end position="124"/>
    </location>
</feature>
<dbReference type="Gene3D" id="3.40.50.510">
    <property type="entry name" value="Phosphotransferase system, mannose-type IIA component"/>
    <property type="match status" value="1"/>
</dbReference>
<dbReference type="Pfam" id="PF03610">
    <property type="entry name" value="EIIA-man"/>
    <property type="match status" value="1"/>
</dbReference>
<evidence type="ECO:0000256" key="7">
    <source>
        <dbReference type="ARBA" id="ARBA00022683"/>
    </source>
</evidence>
<reference evidence="10 11" key="1">
    <citation type="journal article" date="2015" name="Genome Announc.">
        <title>Expanding the biotechnology potential of lactobacilli through comparative genomics of 213 strains and associated genera.</title>
        <authorList>
            <person name="Sun Z."/>
            <person name="Harris H.M."/>
            <person name="McCann A."/>
            <person name="Guo C."/>
            <person name="Argimon S."/>
            <person name="Zhang W."/>
            <person name="Yang X."/>
            <person name="Jeffery I.B."/>
            <person name="Cooney J.C."/>
            <person name="Kagawa T.F."/>
            <person name="Liu W."/>
            <person name="Song Y."/>
            <person name="Salvetti E."/>
            <person name="Wrobel A."/>
            <person name="Rasinkangas P."/>
            <person name="Parkhill J."/>
            <person name="Rea M.C."/>
            <person name="O'Sullivan O."/>
            <person name="Ritari J."/>
            <person name="Douillard F.P."/>
            <person name="Paul Ross R."/>
            <person name="Yang R."/>
            <person name="Briner A.E."/>
            <person name="Felis G.E."/>
            <person name="de Vos W.M."/>
            <person name="Barrangou R."/>
            <person name="Klaenhammer T.R."/>
            <person name="Caufield P.W."/>
            <person name="Cui Y."/>
            <person name="Zhang H."/>
            <person name="O'Toole P.W."/>
        </authorList>
    </citation>
    <scope>NUCLEOTIDE SEQUENCE [LARGE SCALE GENOMIC DNA]</scope>
    <source>
        <strain evidence="10 11">DSM 20515</strain>
    </source>
</reference>
<keyword evidence="2" id="KW-0813">Transport</keyword>
<organism evidence="10 11">
    <name type="scientific">Secundilactobacillus collinoides DSM 20515 = JCM 1123</name>
    <dbReference type="NCBI Taxonomy" id="1423733"/>
    <lineage>
        <taxon>Bacteria</taxon>
        <taxon>Bacillati</taxon>
        <taxon>Bacillota</taxon>
        <taxon>Bacilli</taxon>
        <taxon>Lactobacillales</taxon>
        <taxon>Lactobacillaceae</taxon>
        <taxon>Secundilactobacillus</taxon>
    </lineage>
</organism>
<sequence length="139" mass="15181">MIAMIVASHGDFASGILQSATMIFGKQAKVTAVTFQASEGPADLKKKYEQALNAFDKDDQVLFLVDLWGGTPFNVASQLVAQDTARMALLTGLNLPMMIDAYTLREQPLADVVTHLENSGRKGIRHLDLTNSEEEDDLL</sequence>
<evidence type="ECO:0000256" key="5">
    <source>
        <dbReference type="ARBA" id="ARBA00022597"/>
    </source>
</evidence>
<gene>
    <name evidence="10" type="ORF">FC82_GL002356</name>
</gene>
<keyword evidence="6" id="KW-0808">Transferase</keyword>
<name>A0A0R2B8U1_SECCO</name>
<dbReference type="InterPro" id="IPR036662">
    <property type="entry name" value="PTS_EIIA_man-typ_sf"/>
</dbReference>